<comment type="caution">
    <text evidence="6">The sequence shown here is derived from an EMBL/GenBank/DDBJ whole genome shotgun (WGS) entry which is preliminary data.</text>
</comment>
<protein>
    <submittedName>
        <fullName evidence="6">Transcriptional regulator</fullName>
    </submittedName>
</protein>
<dbReference type="InterPro" id="IPR027417">
    <property type="entry name" value="P-loop_NTPase"/>
</dbReference>
<keyword evidence="2" id="KW-0067">ATP-binding</keyword>
<dbReference type="InterPro" id="IPR009057">
    <property type="entry name" value="Homeodomain-like_sf"/>
</dbReference>
<dbReference type="AlphaFoldDB" id="A0A2P2DFK1"/>
<dbReference type="RefSeq" id="WP_108960351.1">
    <property type="nucleotide sequence ID" value="NZ_BFAZ01000009.1"/>
</dbReference>
<accession>A0A2P2DFK1</accession>
<organism evidence="6 7">
    <name type="scientific">Leptospira ellinghausenii</name>
    <dbReference type="NCBI Taxonomy" id="1917822"/>
    <lineage>
        <taxon>Bacteria</taxon>
        <taxon>Pseudomonadati</taxon>
        <taxon>Spirochaetota</taxon>
        <taxon>Spirochaetia</taxon>
        <taxon>Leptospirales</taxon>
        <taxon>Leptospiraceae</taxon>
        <taxon>Leptospira</taxon>
    </lineage>
</organism>
<reference evidence="7" key="1">
    <citation type="journal article" date="2019" name="Microbiol. Immunol.">
        <title>Molecular and phenotypic characterization of Leptospira johnsonii sp. nov., Leptospira ellinghausenii sp. nov. and Leptospira ryugenii sp. nov. isolated from soil and water in Japan.</title>
        <authorList>
            <person name="Masuzawa T."/>
            <person name="Saito M."/>
            <person name="Nakao R."/>
            <person name="Nikaido Y."/>
            <person name="Matsumoto M."/>
            <person name="Ogawa M."/>
            <person name="Yokoyama M."/>
            <person name="Hidaka Y."/>
            <person name="Tomita J."/>
            <person name="Sakakibara K."/>
            <person name="Suzuki K."/>
            <person name="Yasuda S."/>
            <person name="Sato H."/>
            <person name="Yamaguchi M."/>
            <person name="Yoshida S.I."/>
            <person name="Koizumi N."/>
            <person name="Kawamura Y."/>
        </authorList>
    </citation>
    <scope>NUCLEOTIDE SEQUENCE [LARGE SCALE GENOMIC DNA]</scope>
    <source>
        <strain evidence="7">E18</strain>
    </source>
</reference>
<evidence type="ECO:0000259" key="5">
    <source>
        <dbReference type="PROSITE" id="PS50045"/>
    </source>
</evidence>
<dbReference type="GO" id="GO:0006355">
    <property type="term" value="P:regulation of DNA-templated transcription"/>
    <property type="evidence" value="ECO:0007669"/>
    <property type="project" value="InterPro"/>
</dbReference>
<dbReference type="PROSITE" id="PS50045">
    <property type="entry name" value="SIGMA54_INTERACT_4"/>
    <property type="match status" value="1"/>
</dbReference>
<dbReference type="PANTHER" id="PTHR32071">
    <property type="entry name" value="TRANSCRIPTIONAL REGULATORY PROTEIN"/>
    <property type="match status" value="1"/>
</dbReference>
<dbReference type="GO" id="GO:0043565">
    <property type="term" value="F:sequence-specific DNA binding"/>
    <property type="evidence" value="ECO:0007669"/>
    <property type="project" value="InterPro"/>
</dbReference>
<evidence type="ECO:0000313" key="6">
    <source>
        <dbReference type="EMBL" id="GBF43416.1"/>
    </source>
</evidence>
<keyword evidence="1" id="KW-0547">Nucleotide-binding</keyword>
<evidence type="ECO:0000256" key="2">
    <source>
        <dbReference type="ARBA" id="ARBA00022840"/>
    </source>
</evidence>
<dbReference type="Pfam" id="PF25601">
    <property type="entry name" value="AAA_lid_14"/>
    <property type="match status" value="1"/>
</dbReference>
<sequence length="295" mass="35119">MSLRKDKANLEWITKGSDIEKIKKQWLEISNSTLPILIVGDRGIGKSFWIQRSLEKRNIPDSSIISFDFSYLFSFEGNLDKIKSSKQSVTVILDWITKAKKEEIILLQQWWKEEKYNEKSKVYLYWEIHSEEMEILNQKNIHSDFYEQFKSFRFELPNLKKRISELPLFVYEFLAEANQSLNKKISTLDEDFYTFFKNKIFSRNYTELKELIFALVGFSSGKQLHWKQIPPHFFENSLSELNILPGISLEQYEKEIIRANLIYTKGNREKAAKLLGISERNLYRKLHEFQLEDLS</sequence>
<dbReference type="Gene3D" id="1.10.10.60">
    <property type="entry name" value="Homeodomain-like"/>
    <property type="match status" value="1"/>
</dbReference>
<gene>
    <name evidence="6" type="ORF">LPTSP2_27130</name>
</gene>
<name>A0A2P2DFK1_9LEPT</name>
<dbReference type="SUPFAM" id="SSF52540">
    <property type="entry name" value="P-loop containing nucleoside triphosphate hydrolases"/>
    <property type="match status" value="1"/>
</dbReference>
<dbReference type="InterPro" id="IPR002197">
    <property type="entry name" value="HTH_Fis"/>
</dbReference>
<proteinExistence type="predicted"/>
<dbReference type="Proteomes" id="UP000245206">
    <property type="component" value="Unassembled WGS sequence"/>
</dbReference>
<evidence type="ECO:0000256" key="1">
    <source>
        <dbReference type="ARBA" id="ARBA00022741"/>
    </source>
</evidence>
<dbReference type="GO" id="GO:0005524">
    <property type="term" value="F:ATP binding"/>
    <property type="evidence" value="ECO:0007669"/>
    <property type="project" value="UniProtKB-KW"/>
</dbReference>
<evidence type="ECO:0000256" key="4">
    <source>
        <dbReference type="ARBA" id="ARBA00023163"/>
    </source>
</evidence>
<dbReference type="InterPro" id="IPR058031">
    <property type="entry name" value="AAA_lid_NorR"/>
</dbReference>
<dbReference type="PRINTS" id="PR01590">
    <property type="entry name" value="HTHFIS"/>
</dbReference>
<dbReference type="Pfam" id="PF14532">
    <property type="entry name" value="Sigma54_activ_2"/>
    <property type="match status" value="1"/>
</dbReference>
<evidence type="ECO:0000313" key="7">
    <source>
        <dbReference type="Proteomes" id="UP000245206"/>
    </source>
</evidence>
<dbReference type="SUPFAM" id="SSF46689">
    <property type="entry name" value="Homeodomain-like"/>
    <property type="match status" value="1"/>
</dbReference>
<dbReference type="EMBL" id="BFAZ01000009">
    <property type="protein sequence ID" value="GBF43416.1"/>
    <property type="molecule type" value="Genomic_DNA"/>
</dbReference>
<dbReference type="Gene3D" id="3.40.50.300">
    <property type="entry name" value="P-loop containing nucleotide triphosphate hydrolases"/>
    <property type="match status" value="1"/>
</dbReference>
<dbReference type="Pfam" id="PF02954">
    <property type="entry name" value="HTH_8"/>
    <property type="match status" value="1"/>
</dbReference>
<keyword evidence="3" id="KW-0805">Transcription regulation</keyword>
<keyword evidence="4" id="KW-0804">Transcription</keyword>
<feature type="domain" description="Sigma-54 factor interaction" evidence="5">
    <location>
        <begin position="59"/>
        <end position="217"/>
    </location>
</feature>
<evidence type="ECO:0000256" key="3">
    <source>
        <dbReference type="ARBA" id="ARBA00023015"/>
    </source>
</evidence>
<dbReference type="Gene3D" id="1.10.8.60">
    <property type="match status" value="1"/>
</dbReference>
<dbReference type="OrthoDB" id="9771372at2"/>
<keyword evidence="7" id="KW-1185">Reference proteome</keyword>
<dbReference type="InterPro" id="IPR002078">
    <property type="entry name" value="Sigma_54_int"/>
</dbReference>